<evidence type="ECO:0000313" key="14">
    <source>
        <dbReference type="Proteomes" id="UP000437068"/>
    </source>
</evidence>
<organism evidence="8 13">
    <name type="scientific">Phytophthora fragariae</name>
    <dbReference type="NCBI Taxonomy" id="53985"/>
    <lineage>
        <taxon>Eukaryota</taxon>
        <taxon>Sar</taxon>
        <taxon>Stramenopiles</taxon>
        <taxon>Oomycota</taxon>
        <taxon>Peronosporomycetes</taxon>
        <taxon>Peronosporales</taxon>
        <taxon>Peronosporaceae</taxon>
        <taxon>Phytophthora</taxon>
    </lineage>
</organism>
<dbReference type="OrthoDB" id="125776at2759"/>
<evidence type="ECO:0000313" key="20">
    <source>
        <dbReference type="Proteomes" id="UP000488956"/>
    </source>
</evidence>
<evidence type="ECO:0000313" key="8">
    <source>
        <dbReference type="EMBL" id="KAE9211880.1"/>
    </source>
</evidence>
<sequence>MAKEAEKTSAKWKTEPKRRTKTKAKKNAAAAEQRPFMVRVLTVGVASYLAHKVWTKRKMLTGGWTTEEQTETETEQGMVTAFEYLSSMGLIFVIGIVVGVIFSKVAKWVKGTAQPAGQ</sequence>
<accession>A0A6A3Y462</accession>
<dbReference type="EMBL" id="QXGF01000605">
    <property type="protein sequence ID" value="KAE8937860.1"/>
    <property type="molecule type" value="Genomic_DNA"/>
</dbReference>
<dbReference type="Proteomes" id="UP000440732">
    <property type="component" value="Unassembled WGS sequence"/>
</dbReference>
<feature type="transmembrane region" description="Helical" evidence="2">
    <location>
        <begin position="84"/>
        <end position="102"/>
    </location>
</feature>
<dbReference type="Proteomes" id="UP000476176">
    <property type="component" value="Unassembled WGS sequence"/>
</dbReference>
<evidence type="ECO:0000313" key="17">
    <source>
        <dbReference type="Proteomes" id="UP000441208"/>
    </source>
</evidence>
<evidence type="ECO:0000313" key="19">
    <source>
        <dbReference type="Proteomes" id="UP000476176"/>
    </source>
</evidence>
<dbReference type="EMBL" id="QXGB01000524">
    <property type="protein sequence ID" value="KAE9211880.1"/>
    <property type="molecule type" value="Genomic_DNA"/>
</dbReference>
<evidence type="ECO:0000313" key="10">
    <source>
        <dbReference type="EMBL" id="KAE9233898.1"/>
    </source>
</evidence>
<evidence type="ECO:0000256" key="2">
    <source>
        <dbReference type="SAM" id="Phobius"/>
    </source>
</evidence>
<evidence type="ECO:0000313" key="16">
    <source>
        <dbReference type="Proteomes" id="UP000440732"/>
    </source>
</evidence>
<name>A0A6A3Y462_9STRA</name>
<evidence type="ECO:0000313" key="7">
    <source>
        <dbReference type="EMBL" id="KAE9144920.1"/>
    </source>
</evidence>
<dbReference type="EMBL" id="QXFW01000477">
    <property type="protein sequence ID" value="KAE9011055.1"/>
    <property type="molecule type" value="Genomic_DNA"/>
</dbReference>
<dbReference type="EMBL" id="QXGE01000507">
    <property type="protein sequence ID" value="KAE9310473.1"/>
    <property type="molecule type" value="Genomic_DNA"/>
</dbReference>
<evidence type="ECO:0000313" key="6">
    <source>
        <dbReference type="EMBL" id="KAE9116072.1"/>
    </source>
</evidence>
<evidence type="ECO:0000313" key="18">
    <source>
        <dbReference type="Proteomes" id="UP000460718"/>
    </source>
</evidence>
<evidence type="ECO:0000313" key="12">
    <source>
        <dbReference type="Proteomes" id="UP000429523"/>
    </source>
</evidence>
<keyword evidence="2" id="KW-1133">Transmembrane helix</keyword>
<feature type="region of interest" description="Disordered" evidence="1">
    <location>
        <begin position="1"/>
        <end position="29"/>
    </location>
</feature>
<evidence type="ECO:0000313" key="15">
    <source>
        <dbReference type="Proteomes" id="UP000440367"/>
    </source>
</evidence>
<keyword evidence="13" id="KW-1185">Reference proteome</keyword>
<dbReference type="Proteomes" id="UP000429523">
    <property type="component" value="Unassembled WGS sequence"/>
</dbReference>
<protein>
    <recommendedName>
        <fullName evidence="21">DUF4235 domain-containing protein</fullName>
    </recommendedName>
</protein>
<evidence type="ECO:0008006" key="21">
    <source>
        <dbReference type="Google" id="ProtNLM"/>
    </source>
</evidence>
<gene>
    <name evidence="11" type="ORF">PF001_g10169</name>
    <name evidence="10" type="ORF">PF002_g11943</name>
    <name evidence="9" type="ORF">PF004_g10005</name>
    <name evidence="8" type="ORF">PF005_g10828</name>
    <name evidence="7" type="ORF">PF006_g10190</name>
    <name evidence="6" type="ORF">PF007_g9798</name>
    <name evidence="3" type="ORF">PF009_g12241</name>
    <name evidence="5" type="ORF">PF010_g10532</name>
    <name evidence="4" type="ORF">PF011_g9539</name>
</gene>
<dbReference type="Proteomes" id="UP000460718">
    <property type="component" value="Unassembled WGS sequence"/>
</dbReference>
<dbReference type="EMBL" id="QXGA01000506">
    <property type="protein sequence ID" value="KAE9144920.1"/>
    <property type="molecule type" value="Genomic_DNA"/>
</dbReference>
<dbReference type="Proteomes" id="UP000440367">
    <property type="component" value="Unassembled WGS sequence"/>
</dbReference>
<dbReference type="Proteomes" id="UP000488956">
    <property type="component" value="Unassembled WGS sequence"/>
</dbReference>
<dbReference type="Proteomes" id="UP000441208">
    <property type="component" value="Unassembled WGS sequence"/>
</dbReference>
<dbReference type="EMBL" id="QXFZ01000448">
    <property type="protein sequence ID" value="KAE9116072.1"/>
    <property type="molecule type" value="Genomic_DNA"/>
</dbReference>
<evidence type="ECO:0000313" key="5">
    <source>
        <dbReference type="EMBL" id="KAE9112196.1"/>
    </source>
</evidence>
<dbReference type="AlphaFoldDB" id="A0A6A3Y462"/>
<evidence type="ECO:0000313" key="13">
    <source>
        <dbReference type="Proteomes" id="UP000433483"/>
    </source>
</evidence>
<feature type="transmembrane region" description="Helical" evidence="2">
    <location>
        <begin position="36"/>
        <end position="54"/>
    </location>
</feature>
<dbReference type="EMBL" id="QXGD01000562">
    <property type="protein sequence ID" value="KAE9233898.1"/>
    <property type="molecule type" value="Genomic_DNA"/>
</dbReference>
<keyword evidence="2" id="KW-0812">Transmembrane</keyword>
<comment type="caution">
    <text evidence="8">The sequence shown here is derived from an EMBL/GenBank/DDBJ whole genome shotgun (WGS) entry which is preliminary data.</text>
</comment>
<dbReference type="Proteomes" id="UP000433483">
    <property type="component" value="Unassembled WGS sequence"/>
</dbReference>
<evidence type="ECO:0000313" key="11">
    <source>
        <dbReference type="EMBL" id="KAE9310473.1"/>
    </source>
</evidence>
<evidence type="ECO:0000313" key="4">
    <source>
        <dbReference type="EMBL" id="KAE9011055.1"/>
    </source>
</evidence>
<keyword evidence="2" id="KW-0472">Membrane</keyword>
<dbReference type="Proteomes" id="UP000437068">
    <property type="component" value="Unassembled WGS sequence"/>
</dbReference>
<dbReference type="EMBL" id="QXFX01000535">
    <property type="protein sequence ID" value="KAE9112196.1"/>
    <property type="molecule type" value="Genomic_DNA"/>
</dbReference>
<dbReference type="EMBL" id="QXGC01000507">
    <property type="protein sequence ID" value="KAE9232118.1"/>
    <property type="molecule type" value="Genomic_DNA"/>
</dbReference>
<evidence type="ECO:0000313" key="3">
    <source>
        <dbReference type="EMBL" id="KAE8937860.1"/>
    </source>
</evidence>
<evidence type="ECO:0000256" key="1">
    <source>
        <dbReference type="SAM" id="MobiDB-lite"/>
    </source>
</evidence>
<evidence type="ECO:0000313" key="9">
    <source>
        <dbReference type="EMBL" id="KAE9232118.1"/>
    </source>
</evidence>
<feature type="compositionally biased region" description="Basic and acidic residues" evidence="1">
    <location>
        <begin position="1"/>
        <end position="17"/>
    </location>
</feature>
<reference evidence="12 13" key="1">
    <citation type="submission" date="2018-08" db="EMBL/GenBank/DDBJ databases">
        <title>Genomic investigation of the strawberry pathogen Phytophthora fragariae indicates pathogenicity is determined by transcriptional variation in three key races.</title>
        <authorList>
            <person name="Adams T.M."/>
            <person name="Armitage A.D."/>
            <person name="Sobczyk M.K."/>
            <person name="Bates H.J."/>
            <person name="Dunwell J.M."/>
            <person name="Nellist C.F."/>
            <person name="Harrison R.J."/>
        </authorList>
    </citation>
    <scope>NUCLEOTIDE SEQUENCE [LARGE SCALE GENOMIC DNA]</scope>
    <source>
        <strain evidence="11 14">A4</strain>
        <strain evidence="10 15">BC-1</strain>
        <strain evidence="9 19">BC-23</strain>
        <strain evidence="8 13">NOV-27</strain>
        <strain evidence="7 16">NOV-5</strain>
        <strain evidence="6 17">NOV-71</strain>
        <strain evidence="3 12">NOV-9</strain>
        <strain evidence="5 20">ONT-3</strain>
        <strain evidence="4 18">SCRP245</strain>
    </source>
</reference>
<proteinExistence type="predicted"/>